<evidence type="ECO:0000313" key="2">
    <source>
        <dbReference type="EMBL" id="EXI78877.1"/>
    </source>
</evidence>
<evidence type="ECO:0000313" key="3">
    <source>
        <dbReference type="Proteomes" id="UP000021816"/>
    </source>
</evidence>
<dbReference type="STRING" id="1454003.AW10_02748"/>
<dbReference type="AlphaFoldDB" id="A0A011PPF0"/>
<dbReference type="PATRIC" id="fig|1454003.3.peg.2804"/>
<dbReference type="Pfam" id="PF12570">
    <property type="entry name" value="DUF3750"/>
    <property type="match status" value="1"/>
</dbReference>
<feature type="compositionally biased region" description="Basic and acidic residues" evidence="1">
    <location>
        <begin position="34"/>
        <end position="47"/>
    </location>
</feature>
<gene>
    <name evidence="2" type="ORF">AW10_02748</name>
</gene>
<sequence>MKITRSWPLRLALALLLLLVIPVGVALSRHLGDDTRPGDWRSARHDSSGQAPDPRSTPEALIQVYAARAFGWRGVFGVHTWIATKGSDADRYTRLEVVGWGVRRGMDAVRIHDGEADGYWYGSEPTLIRQLRGGAEVDALIARLHTAARAYPHNHEYRVWPGPNSNTFIAYLGRAVPELHLDLPPTAIGKDYLPEGGLVARAPSGGGLQFSLAGLLGATIAAEEGFEVNLLGLSLGIDVSPPALKLPGLGRVGMPEVD</sequence>
<evidence type="ECO:0000256" key="1">
    <source>
        <dbReference type="SAM" id="MobiDB-lite"/>
    </source>
</evidence>
<dbReference type="InterPro" id="IPR022224">
    <property type="entry name" value="DUF3750"/>
</dbReference>
<feature type="region of interest" description="Disordered" evidence="1">
    <location>
        <begin position="34"/>
        <end position="57"/>
    </location>
</feature>
<accession>A0A011PPF0</accession>
<dbReference type="Proteomes" id="UP000021816">
    <property type="component" value="Unassembled WGS sequence"/>
</dbReference>
<protein>
    <recommendedName>
        <fullName evidence="4">DUF3750 domain-containing protein</fullName>
    </recommendedName>
</protein>
<reference evidence="2 3" key="1">
    <citation type="submission" date="2014-02" db="EMBL/GenBank/DDBJ databases">
        <title>Expanding our view of genomic diversity in Candidatus Accumulibacter clades.</title>
        <authorList>
            <person name="Skennerton C.T."/>
            <person name="Barr J.J."/>
            <person name="Slater F.R."/>
            <person name="Bond P.L."/>
            <person name="Tyson G.W."/>
        </authorList>
    </citation>
    <scope>NUCLEOTIDE SEQUENCE [LARGE SCALE GENOMIC DNA]</scope>
    <source>
        <strain evidence="3">BA-92</strain>
    </source>
</reference>
<organism evidence="2 3">
    <name type="scientific">Candidatus Accumulibacter appositus</name>
    <dbReference type="NCBI Taxonomy" id="1454003"/>
    <lineage>
        <taxon>Bacteria</taxon>
        <taxon>Pseudomonadati</taxon>
        <taxon>Pseudomonadota</taxon>
        <taxon>Betaproteobacteria</taxon>
        <taxon>Candidatus Accumulibacter</taxon>
    </lineage>
</organism>
<proteinExistence type="predicted"/>
<dbReference type="EMBL" id="JEMX01000063">
    <property type="protein sequence ID" value="EXI78877.1"/>
    <property type="molecule type" value="Genomic_DNA"/>
</dbReference>
<name>A0A011PPF0_9PROT</name>
<comment type="caution">
    <text evidence="2">The sequence shown here is derived from an EMBL/GenBank/DDBJ whole genome shotgun (WGS) entry which is preliminary data.</text>
</comment>
<evidence type="ECO:0008006" key="4">
    <source>
        <dbReference type="Google" id="ProtNLM"/>
    </source>
</evidence>